<sequence length="273" mass="30202">MDGYPPGSLDPSVPFLIASGLVDLPTGRSSENQDEGSQGTTLTSEIPAVTGENAEVLHSYLASIDATQPPWSFGDKKRPPSSTLYPDGLINTDWLQKHQERVPSVYLCFYTLTSDQGRATLLDNQLKTDINAIKAEIAKSGYKTKLAVALMSETAPLPQSLTQSIQERLENIRKGTGLDTGRSIFYIAPRESPEELTQAADTILTALYPQSIEYYRDLGRHSRKKKGRGITPQPTIPHFRNLPNPFLIWLASESFVRKLRLLCEPTSRHTTGC</sequence>
<organism evidence="2 3">
    <name type="scientific">Parascedosporium putredinis</name>
    <dbReference type="NCBI Taxonomy" id="1442378"/>
    <lineage>
        <taxon>Eukaryota</taxon>
        <taxon>Fungi</taxon>
        <taxon>Dikarya</taxon>
        <taxon>Ascomycota</taxon>
        <taxon>Pezizomycotina</taxon>
        <taxon>Sordariomycetes</taxon>
        <taxon>Hypocreomycetidae</taxon>
        <taxon>Microascales</taxon>
        <taxon>Microascaceae</taxon>
        <taxon>Parascedosporium</taxon>
    </lineage>
</organism>
<feature type="region of interest" description="Disordered" evidence="1">
    <location>
        <begin position="24"/>
        <end position="44"/>
    </location>
</feature>
<dbReference type="EMBL" id="CALLCH030000016">
    <property type="protein sequence ID" value="CAI4217729.1"/>
    <property type="molecule type" value="Genomic_DNA"/>
</dbReference>
<dbReference type="PANTHER" id="PTHR14374">
    <property type="entry name" value="FOIE GRAS"/>
    <property type="match status" value="1"/>
</dbReference>
<accession>A0A9P1H6J2</accession>
<protein>
    <submittedName>
        <fullName evidence="2">Uncharacterized protein</fullName>
    </submittedName>
</protein>
<proteinExistence type="predicted"/>
<evidence type="ECO:0000313" key="2">
    <source>
        <dbReference type="EMBL" id="CAI4217729.1"/>
    </source>
</evidence>
<dbReference type="Proteomes" id="UP000838763">
    <property type="component" value="Unassembled WGS sequence"/>
</dbReference>
<name>A0A9P1H6J2_9PEZI</name>
<keyword evidence="3" id="KW-1185">Reference proteome</keyword>
<comment type="caution">
    <text evidence="2">The sequence shown here is derived from an EMBL/GenBank/DDBJ whole genome shotgun (WGS) entry which is preliminary data.</text>
</comment>
<dbReference type="PANTHER" id="PTHR14374:SF0">
    <property type="entry name" value="TRAFFICKING PROTEIN PARTICLE COMPLEX SUBUNIT 11"/>
    <property type="match status" value="1"/>
</dbReference>
<reference evidence="2" key="1">
    <citation type="submission" date="2022-11" db="EMBL/GenBank/DDBJ databases">
        <authorList>
            <person name="Scott C."/>
            <person name="Bruce N."/>
        </authorList>
    </citation>
    <scope>NUCLEOTIDE SEQUENCE</scope>
</reference>
<gene>
    <name evidence="2" type="ORF">PPNO1_LOCUS7332</name>
</gene>
<evidence type="ECO:0000256" key="1">
    <source>
        <dbReference type="SAM" id="MobiDB-lite"/>
    </source>
</evidence>
<evidence type="ECO:0000313" key="3">
    <source>
        <dbReference type="Proteomes" id="UP000838763"/>
    </source>
</evidence>
<feature type="compositionally biased region" description="Polar residues" evidence="1">
    <location>
        <begin position="27"/>
        <end position="44"/>
    </location>
</feature>
<dbReference type="AlphaFoldDB" id="A0A9P1H6J2"/>
<dbReference type="OrthoDB" id="6278596at2759"/>